<dbReference type="InterPro" id="IPR044127">
    <property type="entry name" value="eIF2g_dom_2"/>
</dbReference>
<dbReference type="FunFam" id="3.40.50.300:FF:000065">
    <property type="entry name" value="Eukaryotic translation initiation factor 2 subunit gamma"/>
    <property type="match status" value="1"/>
</dbReference>
<dbReference type="CDD" id="cd00024">
    <property type="entry name" value="CD_CSD"/>
    <property type="match status" value="1"/>
</dbReference>
<dbReference type="PROSITE" id="PS50013">
    <property type="entry name" value="CHROMO_2"/>
    <property type="match status" value="1"/>
</dbReference>
<dbReference type="GO" id="GO:0008757">
    <property type="term" value="F:S-adenosylmethionine-dependent methyltransferase activity"/>
    <property type="evidence" value="ECO:0007669"/>
    <property type="project" value="UniProtKB-ARBA"/>
</dbReference>
<comment type="similarity">
    <text evidence="4">Belongs to the TRAFAC class translation factor GTPase superfamily. Classic translation factor GTPase family. EF-Tu/EF-1A subfamily.</text>
</comment>
<dbReference type="GO" id="GO:0042054">
    <property type="term" value="F:histone methyltransferase activity"/>
    <property type="evidence" value="ECO:0007669"/>
    <property type="project" value="InterPro"/>
</dbReference>
<keyword evidence="6" id="KW-0158">Chromosome</keyword>
<feature type="domain" description="SET" evidence="19">
    <location>
        <begin position="511"/>
        <end position="636"/>
    </location>
</feature>
<dbReference type="InterPro" id="IPR004161">
    <property type="entry name" value="EFTu-like_2"/>
</dbReference>
<dbReference type="PROSITE" id="PS50867">
    <property type="entry name" value="PRE_SET"/>
    <property type="match status" value="1"/>
</dbReference>
<dbReference type="CDD" id="cd01888">
    <property type="entry name" value="eIF2_gamma"/>
    <property type="match status" value="1"/>
</dbReference>
<dbReference type="InterPro" id="IPR015256">
    <property type="entry name" value="eIF2g_C"/>
</dbReference>
<evidence type="ECO:0000256" key="11">
    <source>
        <dbReference type="ARBA" id="ARBA00022801"/>
    </source>
</evidence>
<dbReference type="FunFam" id="2.40.30.10:FF:000009">
    <property type="entry name" value="Eukaryotic translation initiation factor 2 subunit gamma"/>
    <property type="match status" value="1"/>
</dbReference>
<evidence type="ECO:0000256" key="17">
    <source>
        <dbReference type="SAM" id="MobiDB-lite"/>
    </source>
</evidence>
<dbReference type="GO" id="GO:0032259">
    <property type="term" value="P:methylation"/>
    <property type="evidence" value="ECO:0007669"/>
    <property type="project" value="UniProtKB-KW"/>
</dbReference>
<evidence type="ECO:0000256" key="13">
    <source>
        <dbReference type="ARBA" id="ARBA00023134"/>
    </source>
</evidence>
<dbReference type="PROSITE" id="PS51722">
    <property type="entry name" value="G_TR_2"/>
    <property type="match status" value="1"/>
</dbReference>
<evidence type="ECO:0000256" key="9">
    <source>
        <dbReference type="ARBA" id="ARBA00022691"/>
    </source>
</evidence>
<dbReference type="GO" id="GO:0005829">
    <property type="term" value="C:cytosol"/>
    <property type="evidence" value="ECO:0007669"/>
    <property type="project" value="TreeGrafter"/>
</dbReference>
<evidence type="ECO:0000256" key="2">
    <source>
        <dbReference type="ARBA" id="ARBA00004496"/>
    </source>
</evidence>
<dbReference type="SMART" id="SM00468">
    <property type="entry name" value="PreSET"/>
    <property type="match status" value="1"/>
</dbReference>
<dbReference type="SUPFAM" id="SSF50447">
    <property type="entry name" value="Translation proteins"/>
    <property type="match status" value="1"/>
</dbReference>
<evidence type="ECO:0000256" key="16">
    <source>
        <dbReference type="ARBA" id="ARBA00048107"/>
    </source>
</evidence>
<feature type="compositionally biased region" description="Gly residues" evidence="17">
    <location>
        <begin position="654"/>
        <end position="663"/>
    </location>
</feature>
<dbReference type="GO" id="GO:0003743">
    <property type="term" value="F:translation initiation factor activity"/>
    <property type="evidence" value="ECO:0007669"/>
    <property type="project" value="UniProtKB-KW"/>
</dbReference>
<feature type="region of interest" description="Disordered" evidence="17">
    <location>
        <begin position="642"/>
        <end position="666"/>
    </location>
</feature>
<keyword evidence="8" id="KW-0808">Transferase</keyword>
<dbReference type="PANTHER" id="PTHR42854">
    <property type="entry name" value="EUKARYOTIC TRANSLATION INITIATION FACTOR 2 SUBUNIT 3 FAMILY MEMBER"/>
    <property type="match status" value="1"/>
</dbReference>
<keyword evidence="11" id="KW-0378">Hydrolase</keyword>
<protein>
    <recommendedName>
        <fullName evidence="5">protein-synthesizing GTPase</fullName>
        <ecNumber evidence="5">3.6.5.3</ecNumber>
    </recommendedName>
</protein>
<keyword evidence="15" id="KW-0137">Centromere</keyword>
<evidence type="ECO:0000256" key="4">
    <source>
        <dbReference type="ARBA" id="ARBA00007249"/>
    </source>
</evidence>
<dbReference type="Pfam" id="PF03144">
    <property type="entry name" value="GTP_EFTU_D2"/>
    <property type="match status" value="1"/>
</dbReference>
<dbReference type="AlphaFoldDB" id="A0AAV7I107"/>
<dbReference type="CDD" id="cd03688">
    <property type="entry name" value="eIF2_gamma_II"/>
    <property type="match status" value="1"/>
</dbReference>
<keyword evidence="13" id="KW-0342">GTP-binding</keyword>
<dbReference type="EC" id="3.6.5.3" evidence="5"/>
<dbReference type="PROSITE" id="PS00598">
    <property type="entry name" value="CHROMO_1"/>
    <property type="match status" value="1"/>
</dbReference>
<dbReference type="InterPro" id="IPR050543">
    <property type="entry name" value="eIF2G"/>
</dbReference>
<proteinExistence type="inferred from homology"/>
<dbReference type="SUPFAM" id="SSF52540">
    <property type="entry name" value="P-loop containing nucleoside triphosphate hydrolases"/>
    <property type="match status" value="2"/>
</dbReference>
<evidence type="ECO:0000259" key="19">
    <source>
        <dbReference type="PROSITE" id="PS50280"/>
    </source>
</evidence>
<name>A0AAV7I107_COTGL</name>
<keyword evidence="9" id="KW-0949">S-adenosyl-L-methionine</keyword>
<evidence type="ECO:0000313" key="22">
    <source>
        <dbReference type="EMBL" id="KAH0551331.1"/>
    </source>
</evidence>
<feature type="compositionally biased region" description="Basic residues" evidence="17">
    <location>
        <begin position="206"/>
        <end position="218"/>
    </location>
</feature>
<organism evidence="22 23">
    <name type="scientific">Cotesia glomerata</name>
    <name type="common">Lepidopteran parasitic wasp</name>
    <name type="synonym">Apanteles glomeratus</name>
    <dbReference type="NCBI Taxonomy" id="32391"/>
    <lineage>
        <taxon>Eukaryota</taxon>
        <taxon>Metazoa</taxon>
        <taxon>Ecdysozoa</taxon>
        <taxon>Arthropoda</taxon>
        <taxon>Hexapoda</taxon>
        <taxon>Insecta</taxon>
        <taxon>Pterygota</taxon>
        <taxon>Neoptera</taxon>
        <taxon>Endopterygota</taxon>
        <taxon>Hymenoptera</taxon>
        <taxon>Apocrita</taxon>
        <taxon>Ichneumonoidea</taxon>
        <taxon>Braconidae</taxon>
        <taxon>Microgastrinae</taxon>
        <taxon>Cotesia</taxon>
    </lineage>
</organism>
<dbReference type="PANTHER" id="PTHR42854:SF3">
    <property type="entry name" value="EUKARYOTIC TRANSLATION INITIATION FACTOR 2 SUBUNIT 3-RELATED"/>
    <property type="match status" value="1"/>
</dbReference>
<dbReference type="InterPro" id="IPR027417">
    <property type="entry name" value="P-loop_NTPase"/>
</dbReference>
<dbReference type="Pfam" id="PF09173">
    <property type="entry name" value="eIF2_C"/>
    <property type="match status" value="1"/>
</dbReference>
<keyword evidence="8" id="KW-0489">Methyltransferase</keyword>
<evidence type="ECO:0000256" key="7">
    <source>
        <dbReference type="ARBA" id="ARBA00022540"/>
    </source>
</evidence>
<dbReference type="GO" id="GO:0000049">
    <property type="term" value="F:tRNA binding"/>
    <property type="evidence" value="ECO:0007669"/>
    <property type="project" value="InterPro"/>
</dbReference>
<dbReference type="GO" id="GO:0005850">
    <property type="term" value="C:eukaryotic translation initiation factor 2 complex"/>
    <property type="evidence" value="ECO:0007669"/>
    <property type="project" value="TreeGrafter"/>
</dbReference>
<dbReference type="Gene3D" id="2.170.270.10">
    <property type="entry name" value="SET domain"/>
    <property type="match status" value="1"/>
</dbReference>
<dbReference type="CDD" id="cd15490">
    <property type="entry name" value="eIF2_gamma_III"/>
    <property type="match status" value="1"/>
</dbReference>
<dbReference type="SUPFAM" id="SSF50465">
    <property type="entry name" value="EF-Tu/eEF-1alpha/eIF2-gamma C-terminal domain"/>
    <property type="match status" value="1"/>
</dbReference>
<feature type="region of interest" description="Disordered" evidence="17">
    <location>
        <begin position="198"/>
        <end position="218"/>
    </location>
</feature>
<dbReference type="Pfam" id="PF00009">
    <property type="entry name" value="GTP_EFTU"/>
    <property type="match status" value="1"/>
</dbReference>
<keyword evidence="7" id="KW-0396">Initiation factor</keyword>
<evidence type="ECO:0000256" key="3">
    <source>
        <dbReference type="ARBA" id="ARBA00004584"/>
    </source>
</evidence>
<dbReference type="SMART" id="SM00298">
    <property type="entry name" value="CHROMO"/>
    <property type="match status" value="1"/>
</dbReference>
<comment type="subcellular location">
    <subcellularLocation>
        <location evidence="3">Chromosome</location>
        <location evidence="3">Centromere</location>
    </subcellularLocation>
    <subcellularLocation>
        <location evidence="2">Cytoplasm</location>
    </subcellularLocation>
    <subcellularLocation>
        <location evidence="1">Nucleus</location>
    </subcellularLocation>
</comment>
<dbReference type="NCBIfam" id="NF003077">
    <property type="entry name" value="PRK04000.1"/>
    <property type="match status" value="1"/>
</dbReference>
<dbReference type="GO" id="GO:0003924">
    <property type="term" value="F:GTPase activity"/>
    <property type="evidence" value="ECO:0007669"/>
    <property type="project" value="InterPro"/>
</dbReference>
<evidence type="ECO:0000259" key="21">
    <source>
        <dbReference type="PROSITE" id="PS51722"/>
    </source>
</evidence>
<dbReference type="InterPro" id="IPR009001">
    <property type="entry name" value="Transl_elong_EF1A/Init_IF2_C"/>
</dbReference>
<evidence type="ECO:0000256" key="6">
    <source>
        <dbReference type="ARBA" id="ARBA00022454"/>
    </source>
</evidence>
<accession>A0AAV7I107</accession>
<dbReference type="InterPro" id="IPR000795">
    <property type="entry name" value="T_Tr_GTP-bd_dom"/>
</dbReference>
<dbReference type="SMART" id="SM00317">
    <property type="entry name" value="SET"/>
    <property type="match status" value="1"/>
</dbReference>
<dbReference type="Pfam" id="PF00385">
    <property type="entry name" value="Chromo"/>
    <property type="match status" value="1"/>
</dbReference>
<dbReference type="SUPFAM" id="SSF82199">
    <property type="entry name" value="SET domain"/>
    <property type="match status" value="1"/>
</dbReference>
<evidence type="ECO:0000256" key="14">
    <source>
        <dbReference type="ARBA" id="ARBA00023242"/>
    </source>
</evidence>
<sequence length="1089" mass="120918">MGGDEGTAVQNKMQQDLKLLDTSKLTALSPEVISRQATINIGTIGHVAHGKSTIVKAISGVQTVRFKNELERNITIKLEARAAETTTGELADVPGQDDTSDMPPISSKRTRSTSRTRSSITPPPPAPKRSHLDIIVSPTIQTNQTNNQLMIANPLTPEPTPSPSPIISETIDPVAQNIQLKQCHVYLEDISKQLNEINSDKETSKSKRRTSRSSKRTGKKKGVYEVEKILDKKIKDDEIIYYIKWKNWSSNSNTWEPISNLTDCSALIEAYEKNQIDLLNKFRELENFYPTSVDVENYMKQLIKRHRSVNNINFNNDELINNCKIYFRIKDDNNETKTGEANSLDDASNVQEASKNKANNVINCKNILDIKTITEKIKAAILSLMYSTARREQLDSLNDWKREINSITNGKPIIGIENNVDLELAPTDFFYIEDYLPGAGVIIPDEPPIGCECTSCNANSDCCFQQNDSLFPYTNACRVRVPAGTPIYECNKRCRCNDQCPNRVVQRGSHLNLCIFRTNGRGWGVKTTKHIKKGTFITQYVGEVITNEEAEKRGKEYDAAGRTYLFDLDYNESEHCPYTVDAAVYGNISHFINHSCDPNAAVYGVWIDCLDPNLPKLALFATRDIFKDEEITFDYMREASGKETDSSKDVNNSGIGGASGNSGGDSLLRQRLELPSSYNNEDDDKIKNRTRCQCGAKCWYANAKIYHCDNPKCPRPTCYISGGSSKDDSFPCIRPACSGRFQLVRHVSFVDCPGHDILMATMLNGAAVMDAALLLIAGNESCPQPQTSEHLAAIEIMKLKHIVILQNKIDLVKEGQAREQYEQILKFVQGTVAEGAPVIPISAQLKYNIEVLCEYIVKKIPVPLRDFTSEPRLIVIRSFDVNKPGCEVDDLKGGVAGGSILKGVLKVGMEIEVRPGLVSKDGEGKLTCRPIFSRIVSLFAEQNELQFAVPGGLIGVGTKIEPTLCRADRLVGQILGAVGALPQIFTELEISYYLLKRLLGVRTEGDKKGAKVPKLSRNEVLLVNIGSLSTGGRVIATKADLAKICLTNPVCTEVDEKIALSRRVEKHWRLIGWGQIRGGDTIKPVIDRQ</sequence>
<feature type="region of interest" description="Disordered" evidence="17">
    <location>
        <begin position="85"/>
        <end position="131"/>
    </location>
</feature>
<dbReference type="InterPro" id="IPR046341">
    <property type="entry name" value="SET_dom_sf"/>
</dbReference>
<evidence type="ECO:0000313" key="23">
    <source>
        <dbReference type="Proteomes" id="UP000826195"/>
    </source>
</evidence>
<dbReference type="Proteomes" id="UP000826195">
    <property type="component" value="Unassembled WGS sequence"/>
</dbReference>
<dbReference type="InterPro" id="IPR023780">
    <property type="entry name" value="Chromo_domain"/>
</dbReference>
<keyword evidence="12" id="KW-0648">Protein biosynthesis</keyword>
<dbReference type="EMBL" id="JAHXZJ010001493">
    <property type="protein sequence ID" value="KAH0551331.1"/>
    <property type="molecule type" value="Genomic_DNA"/>
</dbReference>
<dbReference type="PROSITE" id="PS50280">
    <property type="entry name" value="SET"/>
    <property type="match status" value="1"/>
</dbReference>
<dbReference type="GO" id="GO:0001731">
    <property type="term" value="P:formation of translation preinitiation complex"/>
    <property type="evidence" value="ECO:0007669"/>
    <property type="project" value="TreeGrafter"/>
</dbReference>
<reference evidence="22 23" key="1">
    <citation type="journal article" date="2021" name="J. Hered.">
        <title>A chromosome-level genome assembly of the parasitoid wasp, Cotesia glomerata (Hymenoptera: Braconidae).</title>
        <authorList>
            <person name="Pinto B.J."/>
            <person name="Weis J.J."/>
            <person name="Gamble T."/>
            <person name="Ode P.J."/>
            <person name="Paul R."/>
            <person name="Zaspel J.M."/>
        </authorList>
    </citation>
    <scope>NUCLEOTIDE SEQUENCE [LARGE SCALE GENOMIC DNA]</scope>
    <source>
        <strain evidence="22">CgM1</strain>
    </source>
</reference>
<dbReference type="InterPro" id="IPR044128">
    <property type="entry name" value="eIF2g_GTP-bd"/>
</dbReference>
<dbReference type="InterPro" id="IPR009000">
    <property type="entry name" value="Transl_B-barrel_sf"/>
</dbReference>
<evidence type="ECO:0000259" key="18">
    <source>
        <dbReference type="PROSITE" id="PS50013"/>
    </source>
</evidence>
<dbReference type="CDD" id="cd10542">
    <property type="entry name" value="SET_SUV39H"/>
    <property type="match status" value="1"/>
</dbReference>
<dbReference type="Pfam" id="PF05033">
    <property type="entry name" value="Pre-SET"/>
    <property type="match status" value="1"/>
</dbReference>
<dbReference type="GO" id="GO:0005525">
    <property type="term" value="F:GTP binding"/>
    <property type="evidence" value="ECO:0007669"/>
    <property type="project" value="UniProtKB-KW"/>
</dbReference>
<dbReference type="Pfam" id="PF00856">
    <property type="entry name" value="SET"/>
    <property type="match status" value="1"/>
</dbReference>
<evidence type="ECO:0000256" key="5">
    <source>
        <dbReference type="ARBA" id="ARBA00011986"/>
    </source>
</evidence>
<dbReference type="Gene3D" id="2.40.30.10">
    <property type="entry name" value="Translation factors"/>
    <property type="match status" value="2"/>
</dbReference>
<evidence type="ECO:0000256" key="10">
    <source>
        <dbReference type="ARBA" id="ARBA00022741"/>
    </source>
</evidence>
<dbReference type="InterPro" id="IPR001214">
    <property type="entry name" value="SET_dom"/>
</dbReference>
<dbReference type="InterPro" id="IPR023779">
    <property type="entry name" value="Chromodomain_CS"/>
</dbReference>
<dbReference type="GO" id="GO:0008270">
    <property type="term" value="F:zinc ion binding"/>
    <property type="evidence" value="ECO:0007669"/>
    <property type="project" value="InterPro"/>
</dbReference>
<feature type="domain" description="Pre-SET" evidence="20">
    <location>
        <begin position="449"/>
        <end position="508"/>
    </location>
</feature>
<dbReference type="FunFam" id="2.40.30.10:FF:000011">
    <property type="entry name" value="Eukaryotic translation initiation factor 2 subunit gamma"/>
    <property type="match status" value="1"/>
</dbReference>
<feature type="domain" description="Chromo" evidence="18">
    <location>
        <begin position="224"/>
        <end position="283"/>
    </location>
</feature>
<keyword evidence="14" id="KW-0539">Nucleus</keyword>
<dbReference type="InterPro" id="IPR016197">
    <property type="entry name" value="Chromo-like_dom_sf"/>
</dbReference>
<evidence type="ECO:0000256" key="8">
    <source>
        <dbReference type="ARBA" id="ARBA00022603"/>
    </source>
</evidence>
<comment type="caution">
    <text evidence="22">The sequence shown here is derived from an EMBL/GenBank/DDBJ whole genome shotgun (WGS) entry which is preliminary data.</text>
</comment>
<evidence type="ECO:0000259" key="20">
    <source>
        <dbReference type="PROSITE" id="PS50867"/>
    </source>
</evidence>
<dbReference type="InterPro" id="IPR000953">
    <property type="entry name" value="Chromo/chromo_shadow_dom"/>
</dbReference>
<dbReference type="Gene3D" id="2.40.50.40">
    <property type="match status" value="1"/>
</dbReference>
<comment type="catalytic activity">
    <reaction evidence="16">
        <text>GTP + H2O = GDP + phosphate + H(+)</text>
        <dbReference type="Rhea" id="RHEA:19669"/>
        <dbReference type="ChEBI" id="CHEBI:15377"/>
        <dbReference type="ChEBI" id="CHEBI:15378"/>
        <dbReference type="ChEBI" id="CHEBI:37565"/>
        <dbReference type="ChEBI" id="CHEBI:43474"/>
        <dbReference type="ChEBI" id="CHEBI:58189"/>
        <dbReference type="EC" id="3.6.5.3"/>
    </reaction>
</comment>
<dbReference type="Gene3D" id="3.40.50.300">
    <property type="entry name" value="P-loop containing nucleotide triphosphate hydrolases"/>
    <property type="match status" value="2"/>
</dbReference>
<dbReference type="InterPro" id="IPR007728">
    <property type="entry name" value="Pre-SET_dom"/>
</dbReference>
<gene>
    <name evidence="22" type="ORF">KQX54_001513</name>
</gene>
<dbReference type="SUPFAM" id="SSF54160">
    <property type="entry name" value="Chromo domain-like"/>
    <property type="match status" value="1"/>
</dbReference>
<evidence type="ECO:0000256" key="15">
    <source>
        <dbReference type="ARBA" id="ARBA00023328"/>
    </source>
</evidence>
<evidence type="ECO:0000256" key="12">
    <source>
        <dbReference type="ARBA" id="ARBA00022917"/>
    </source>
</evidence>
<feature type="domain" description="Tr-type G" evidence="21">
    <location>
        <begin position="745"/>
        <end position="864"/>
    </location>
</feature>
<keyword evidence="10" id="KW-0547">Nucleotide-binding</keyword>
<evidence type="ECO:0000256" key="1">
    <source>
        <dbReference type="ARBA" id="ARBA00004123"/>
    </source>
</evidence>
<keyword evidence="23" id="KW-1185">Reference proteome</keyword>
<dbReference type="GO" id="GO:0008170">
    <property type="term" value="F:N-methyltransferase activity"/>
    <property type="evidence" value="ECO:0007669"/>
    <property type="project" value="UniProtKB-ARBA"/>
</dbReference>
<dbReference type="GO" id="GO:0000775">
    <property type="term" value="C:chromosome, centromeric region"/>
    <property type="evidence" value="ECO:0007669"/>
    <property type="project" value="UniProtKB-SubCell"/>
</dbReference>
<dbReference type="GO" id="GO:0005634">
    <property type="term" value="C:nucleus"/>
    <property type="evidence" value="ECO:0007669"/>
    <property type="project" value="UniProtKB-SubCell"/>
</dbReference>